<dbReference type="OrthoDB" id="5950997at2759"/>
<dbReference type="OMA" id="YVCTEVE"/>
<keyword evidence="3" id="KW-0732">Signal</keyword>
<keyword evidence="2" id="KW-1133">Transmembrane helix</keyword>
<feature type="chain" id="PRO_5003096286" description="TRP C-terminal domain-containing protein" evidence="3">
    <location>
        <begin position="22"/>
        <end position="506"/>
    </location>
</feature>
<gene>
    <name evidence="4" type="ORF">Esi_0098_0008</name>
</gene>
<dbReference type="PANTHER" id="PTHR11319:SF35">
    <property type="entry name" value="OUTER MEMBRANE PROTEIN PMPC-RELATED"/>
    <property type="match status" value="1"/>
</dbReference>
<dbReference type="Proteomes" id="UP000002630">
    <property type="component" value="Linkage Group LG22"/>
</dbReference>
<dbReference type="InParanoid" id="D7G9D7"/>
<sequence length="506" mass="56578">MITIILFLAALAVFLVVLSKASSTLEEKAREHDDDANDAAASNVMTVGTNSKVFKFIKQWKDTLVVRFKILVTHFQIVTTFPVVLDVQWPEAFNRYADKVSVISLDFWGLLSQSCWFQPDFLKQLVFTTLLPLGIVAVLMAQYAKTVRTRSTEASRRAAFDNTAGGVLLTGFFFYIVTSTLIMEAFDCQDFDDGSSYLKADFRISCGSNKYTFIYVYAIIMAIIFPAGIPLTYLAVLYLGKERINPDPVHPEVSIKKRESDATIKKTKFLWGTYRPAVYYYEVWECVRKLFLTGLLVYFEQGTSTQVVIAMLITLAGLRVLAGLRPYQREDENNLAEASLWVTFLTLFAGLLIKADVADEDGYDTVALGVILSIMNAALFALAAFQILWTTSQFFKEKCGGAFGIDISKKQRPDGQGPSSGRVGEQYQQHLQQQQQRQQQRQQQHAPLSASPEARTARAGRPDVRPFEQSPRHRSPVPMNNPIRGGGRVPQQSGKANNYRSAGSVA</sequence>
<feature type="transmembrane region" description="Helical" evidence="2">
    <location>
        <begin position="334"/>
        <end position="353"/>
    </location>
</feature>
<feature type="signal peptide" evidence="3">
    <location>
        <begin position="1"/>
        <end position="21"/>
    </location>
</feature>
<reference evidence="4 5" key="1">
    <citation type="journal article" date="2010" name="Nature">
        <title>The Ectocarpus genome and the independent evolution of multicellularity in brown algae.</title>
        <authorList>
            <person name="Cock J.M."/>
            <person name="Sterck L."/>
            <person name="Rouze P."/>
            <person name="Scornet D."/>
            <person name="Allen A.E."/>
            <person name="Amoutzias G."/>
            <person name="Anthouard V."/>
            <person name="Artiguenave F."/>
            <person name="Aury J.M."/>
            <person name="Badger J.H."/>
            <person name="Beszteri B."/>
            <person name="Billiau K."/>
            <person name="Bonnet E."/>
            <person name="Bothwell J.H."/>
            <person name="Bowler C."/>
            <person name="Boyen C."/>
            <person name="Brownlee C."/>
            <person name="Carrano C.J."/>
            <person name="Charrier B."/>
            <person name="Cho G.Y."/>
            <person name="Coelho S.M."/>
            <person name="Collen J."/>
            <person name="Corre E."/>
            <person name="Da Silva C."/>
            <person name="Delage L."/>
            <person name="Delaroque N."/>
            <person name="Dittami S.M."/>
            <person name="Doulbeau S."/>
            <person name="Elias M."/>
            <person name="Farnham G."/>
            <person name="Gachon C.M."/>
            <person name="Gschloessl B."/>
            <person name="Heesch S."/>
            <person name="Jabbari K."/>
            <person name="Jubin C."/>
            <person name="Kawai H."/>
            <person name="Kimura K."/>
            <person name="Kloareg B."/>
            <person name="Kupper F.C."/>
            <person name="Lang D."/>
            <person name="Le Bail A."/>
            <person name="Leblanc C."/>
            <person name="Lerouge P."/>
            <person name="Lohr M."/>
            <person name="Lopez P.J."/>
            <person name="Martens C."/>
            <person name="Maumus F."/>
            <person name="Michel G."/>
            <person name="Miranda-Saavedra D."/>
            <person name="Morales J."/>
            <person name="Moreau H."/>
            <person name="Motomura T."/>
            <person name="Nagasato C."/>
            <person name="Napoli C.A."/>
            <person name="Nelson D.R."/>
            <person name="Nyvall-Collen P."/>
            <person name="Peters A.F."/>
            <person name="Pommier C."/>
            <person name="Potin P."/>
            <person name="Poulain J."/>
            <person name="Quesneville H."/>
            <person name="Read B."/>
            <person name="Rensing S.A."/>
            <person name="Ritter A."/>
            <person name="Rousvoal S."/>
            <person name="Samanta M."/>
            <person name="Samson G."/>
            <person name="Schroeder D.C."/>
            <person name="Segurens B."/>
            <person name="Strittmatter M."/>
            <person name="Tonon T."/>
            <person name="Tregear J.W."/>
            <person name="Valentin K."/>
            <person name="von Dassow P."/>
            <person name="Yamagishi T."/>
            <person name="Van de Peer Y."/>
            <person name="Wincker P."/>
        </authorList>
    </citation>
    <scope>NUCLEOTIDE SEQUENCE [LARGE SCALE GENOMIC DNA]</scope>
    <source>
        <strain evidence="5">Ec32 / CCAP1310/4</strain>
    </source>
</reference>
<accession>D7G9D7</accession>
<feature type="transmembrane region" description="Helical" evidence="2">
    <location>
        <begin position="165"/>
        <end position="186"/>
    </location>
</feature>
<feature type="compositionally biased region" description="Low complexity" evidence="1">
    <location>
        <begin position="426"/>
        <end position="445"/>
    </location>
</feature>
<organism evidence="4 5">
    <name type="scientific">Ectocarpus siliculosus</name>
    <name type="common">Brown alga</name>
    <name type="synonym">Conferva siliculosa</name>
    <dbReference type="NCBI Taxonomy" id="2880"/>
    <lineage>
        <taxon>Eukaryota</taxon>
        <taxon>Sar</taxon>
        <taxon>Stramenopiles</taxon>
        <taxon>Ochrophyta</taxon>
        <taxon>PX clade</taxon>
        <taxon>Phaeophyceae</taxon>
        <taxon>Ectocarpales</taxon>
        <taxon>Ectocarpaceae</taxon>
        <taxon>Ectocarpus</taxon>
    </lineage>
</organism>
<keyword evidence="2" id="KW-0812">Transmembrane</keyword>
<dbReference type="PANTHER" id="PTHR11319">
    <property type="entry name" value="G PROTEIN-COUPLED RECEPTOR-RELATED"/>
    <property type="match status" value="1"/>
</dbReference>
<keyword evidence="2" id="KW-0472">Membrane</keyword>
<evidence type="ECO:0008006" key="6">
    <source>
        <dbReference type="Google" id="ProtNLM"/>
    </source>
</evidence>
<evidence type="ECO:0000313" key="4">
    <source>
        <dbReference type="EMBL" id="CBJ28277.1"/>
    </source>
</evidence>
<evidence type="ECO:0000313" key="5">
    <source>
        <dbReference type="Proteomes" id="UP000002630"/>
    </source>
</evidence>
<evidence type="ECO:0000256" key="3">
    <source>
        <dbReference type="SAM" id="SignalP"/>
    </source>
</evidence>
<feature type="transmembrane region" description="Helical" evidence="2">
    <location>
        <begin position="125"/>
        <end position="144"/>
    </location>
</feature>
<feature type="region of interest" description="Disordered" evidence="1">
    <location>
        <begin position="406"/>
        <end position="506"/>
    </location>
</feature>
<keyword evidence="5" id="KW-1185">Reference proteome</keyword>
<evidence type="ECO:0000256" key="2">
    <source>
        <dbReference type="SAM" id="Phobius"/>
    </source>
</evidence>
<feature type="compositionally biased region" description="Polar residues" evidence="1">
    <location>
        <begin position="490"/>
        <end position="506"/>
    </location>
</feature>
<dbReference type="EMBL" id="FN649747">
    <property type="protein sequence ID" value="CBJ28277.1"/>
    <property type="molecule type" value="Genomic_DNA"/>
</dbReference>
<feature type="transmembrane region" description="Helical" evidence="2">
    <location>
        <begin position="365"/>
        <end position="388"/>
    </location>
</feature>
<dbReference type="EMBL" id="FN649222">
    <property type="protein sequence ID" value="CBJ28277.1"/>
    <property type="molecule type" value="Genomic_DNA"/>
</dbReference>
<feature type="transmembrane region" description="Helical" evidence="2">
    <location>
        <begin position="214"/>
        <end position="239"/>
    </location>
</feature>
<dbReference type="AlphaFoldDB" id="D7G9D7"/>
<proteinExistence type="predicted"/>
<evidence type="ECO:0000256" key="1">
    <source>
        <dbReference type="SAM" id="MobiDB-lite"/>
    </source>
</evidence>
<name>D7G9D7_ECTSI</name>
<protein>
    <recommendedName>
        <fullName evidence="6">TRP C-terminal domain-containing protein</fullName>
    </recommendedName>
</protein>